<accession>A0A0I9VKA3</accession>
<name>A0A0I9VKA3_9MYCO</name>
<organism evidence="1 2">
    <name type="scientific">Mycobacterium haemophilum</name>
    <dbReference type="NCBI Taxonomy" id="29311"/>
    <lineage>
        <taxon>Bacteria</taxon>
        <taxon>Bacillati</taxon>
        <taxon>Actinomycetota</taxon>
        <taxon>Actinomycetes</taxon>
        <taxon>Mycobacteriales</taxon>
        <taxon>Mycobacteriaceae</taxon>
        <taxon>Mycobacterium</taxon>
    </lineage>
</organism>
<dbReference type="AlphaFoldDB" id="A0A0I9VKA3"/>
<dbReference type="EMBL" id="LDPR01000001">
    <property type="protein sequence ID" value="KLO39242.1"/>
    <property type="molecule type" value="Genomic_DNA"/>
</dbReference>
<keyword evidence="2" id="KW-1185">Reference proteome</keyword>
<reference evidence="1 2" key="1">
    <citation type="submission" date="2015-05" db="EMBL/GenBank/DDBJ databases">
        <title>Genome sequence of Mycobacterium haemophilum.</title>
        <authorList>
            <person name="Greninger A.L."/>
            <person name="Cunningham G."/>
            <person name="Miller S."/>
        </authorList>
    </citation>
    <scope>NUCLEOTIDE SEQUENCE [LARGE SCALE GENOMIC DNA]</scope>
    <source>
        <strain evidence="2">UC1</strain>
    </source>
</reference>
<evidence type="ECO:0000313" key="1">
    <source>
        <dbReference type="EMBL" id="KLO39242.1"/>
    </source>
</evidence>
<sequence>MTLRVVREDLVVADAAIDALTAGHSVSVQTAVGLSESGSEHAVVVADGAQQLGRFDIDAAESSFAGAACRNR</sequence>
<protein>
    <submittedName>
        <fullName evidence="1">Uncharacterized protein</fullName>
    </submittedName>
</protein>
<proteinExistence type="predicted"/>
<gene>
    <name evidence="1" type="ORF">ABH38_00625</name>
</gene>
<dbReference type="PATRIC" id="fig|29311.18.peg.134"/>
<evidence type="ECO:0000313" key="2">
    <source>
        <dbReference type="Proteomes" id="UP000036334"/>
    </source>
</evidence>
<comment type="caution">
    <text evidence="1">The sequence shown here is derived from an EMBL/GenBank/DDBJ whole genome shotgun (WGS) entry which is preliminary data.</text>
</comment>
<dbReference type="Proteomes" id="UP000036334">
    <property type="component" value="Unassembled WGS sequence"/>
</dbReference>